<evidence type="ECO:0000256" key="6">
    <source>
        <dbReference type="ARBA" id="ARBA00022989"/>
    </source>
</evidence>
<evidence type="ECO:0000256" key="1">
    <source>
        <dbReference type="ARBA" id="ARBA00004323"/>
    </source>
</evidence>
<dbReference type="Proteomes" id="UP000515163">
    <property type="component" value="Unplaced"/>
</dbReference>
<dbReference type="InterPro" id="IPR026071">
    <property type="entry name" value="Glyco_Hydrolase_99"/>
</dbReference>
<name>A0A6P8INW2_ACTTE</name>
<keyword evidence="4" id="KW-0378">Hydrolase</keyword>
<dbReference type="GO" id="GO:0004559">
    <property type="term" value="F:alpha-mannosidase activity"/>
    <property type="evidence" value="ECO:0007669"/>
    <property type="project" value="TreeGrafter"/>
</dbReference>
<accession>A0A6P8INW2</accession>
<dbReference type="InParanoid" id="A0A6P8INW2"/>
<evidence type="ECO:0000256" key="4">
    <source>
        <dbReference type="ARBA" id="ARBA00022801"/>
    </source>
</evidence>
<comment type="similarity">
    <text evidence="2">Belongs to the glycosyl hydrolase 99 family.</text>
</comment>
<keyword evidence="6 9" id="KW-1133">Transmembrane helix</keyword>
<protein>
    <submittedName>
        <fullName evidence="11">Glycoprotein endo-alpha-1,2-mannosidase-like protein</fullName>
    </submittedName>
</protein>
<evidence type="ECO:0000313" key="10">
    <source>
        <dbReference type="Proteomes" id="UP000515163"/>
    </source>
</evidence>
<sequence>MAFNLGRRRRKFIYLAAAAVFLFGCVFIMRRISSSEVEDEEEVRKSKITRDWERYLDPKEYLKDLMKRNRTLNSTFFDFIEQEEKKEARLRKAGKAVVTEEKATTGDVNLELLAQPPNYSVHIFYYMWYGDPSKNGNYVHWNHKYLPHWDPLIAKKYAKGTHVPPEDIGANYYPALGPYSSKDPKVIHNHMKQLCRAGIGVLAVSWYPPGKADDQGGPPDTLIPLLLEIALMYNLKVTLHIEPYKGRNDKTLHEDVKYIVKTYAEHKAFYKHKHKDGRMLPLLYIYDSYLTPDADWAKLLKPQGSHSIRNTEYDCIFIGLIVKATHKDTILIGGFDGLYTYFATDGFTYGSTWRIWPQLSAYATQTGTLFIPSAGPGYIDTRVRPWNSQNTRSRQGGEYYKKSWNAAISVKPEIISITSFNEWHEGTQIEEAIPKQVSGITYNDYTPEGPDYYIKLTKEFVKKYQESQNK</sequence>
<organism evidence="10 11">
    <name type="scientific">Actinia tenebrosa</name>
    <name type="common">Australian red waratah sea anemone</name>
    <dbReference type="NCBI Taxonomy" id="6105"/>
    <lineage>
        <taxon>Eukaryota</taxon>
        <taxon>Metazoa</taxon>
        <taxon>Cnidaria</taxon>
        <taxon>Anthozoa</taxon>
        <taxon>Hexacorallia</taxon>
        <taxon>Actiniaria</taxon>
        <taxon>Actiniidae</taxon>
        <taxon>Actinia</taxon>
    </lineage>
</organism>
<keyword evidence="3 9" id="KW-0812">Transmembrane</keyword>
<keyword evidence="5" id="KW-0735">Signal-anchor</keyword>
<dbReference type="KEGG" id="aten:116303163"/>
<dbReference type="GeneID" id="116303163"/>
<evidence type="ECO:0000256" key="7">
    <source>
        <dbReference type="ARBA" id="ARBA00023034"/>
    </source>
</evidence>
<feature type="transmembrane region" description="Helical" evidence="9">
    <location>
        <begin position="12"/>
        <end position="29"/>
    </location>
</feature>
<dbReference type="CDD" id="cd11574">
    <property type="entry name" value="GH99"/>
    <property type="match status" value="1"/>
</dbReference>
<keyword evidence="8 9" id="KW-0472">Membrane</keyword>
<dbReference type="GO" id="GO:0000139">
    <property type="term" value="C:Golgi membrane"/>
    <property type="evidence" value="ECO:0007669"/>
    <property type="project" value="UniProtKB-SubCell"/>
</dbReference>
<dbReference type="Gene3D" id="3.20.20.80">
    <property type="entry name" value="Glycosidases"/>
    <property type="match status" value="1"/>
</dbReference>
<evidence type="ECO:0000256" key="9">
    <source>
        <dbReference type="SAM" id="Phobius"/>
    </source>
</evidence>
<reference evidence="11" key="1">
    <citation type="submission" date="2025-08" db="UniProtKB">
        <authorList>
            <consortium name="RefSeq"/>
        </authorList>
    </citation>
    <scope>IDENTIFICATION</scope>
    <source>
        <tissue evidence="11">Tentacle</tissue>
    </source>
</reference>
<dbReference type="FunFam" id="3.20.20.80:FF:000177">
    <property type="entry name" value="MANEAL isoform 4"/>
    <property type="match status" value="1"/>
</dbReference>
<evidence type="ECO:0000313" key="11">
    <source>
        <dbReference type="RefSeq" id="XP_031568517.1"/>
    </source>
</evidence>
<dbReference type="PROSITE" id="PS51257">
    <property type="entry name" value="PROKAR_LIPOPROTEIN"/>
    <property type="match status" value="1"/>
</dbReference>
<evidence type="ECO:0000256" key="5">
    <source>
        <dbReference type="ARBA" id="ARBA00022968"/>
    </source>
</evidence>
<proteinExistence type="inferred from homology"/>
<keyword evidence="7" id="KW-0333">Golgi apparatus</keyword>
<evidence type="ECO:0000256" key="8">
    <source>
        <dbReference type="ARBA" id="ARBA00023136"/>
    </source>
</evidence>
<evidence type="ECO:0000256" key="2">
    <source>
        <dbReference type="ARBA" id="ARBA00009559"/>
    </source>
</evidence>
<evidence type="ECO:0000256" key="3">
    <source>
        <dbReference type="ARBA" id="ARBA00022692"/>
    </source>
</evidence>
<dbReference type="Pfam" id="PF16317">
    <property type="entry name" value="Glyco_hydro_99"/>
    <property type="match status" value="1"/>
</dbReference>
<gene>
    <name evidence="11" type="primary">LOC116303163</name>
</gene>
<dbReference type="RefSeq" id="XP_031568517.1">
    <property type="nucleotide sequence ID" value="XM_031712657.1"/>
</dbReference>
<dbReference type="PANTHER" id="PTHR13572:SF4">
    <property type="entry name" value="RE57134P"/>
    <property type="match status" value="1"/>
</dbReference>
<dbReference type="PANTHER" id="PTHR13572">
    <property type="entry name" value="ENDO-ALPHA-1,2-MANNOSIDASE"/>
    <property type="match status" value="1"/>
</dbReference>
<dbReference type="AlphaFoldDB" id="A0A6P8INW2"/>
<keyword evidence="10" id="KW-1185">Reference proteome</keyword>
<comment type="subcellular location">
    <subcellularLocation>
        <location evidence="1">Golgi apparatus membrane</location>
        <topology evidence="1">Single-pass type II membrane protein</topology>
    </subcellularLocation>
</comment>
<dbReference type="OrthoDB" id="406152at2759"/>
<dbReference type="FunCoup" id="A0A6P8INW2">
    <property type="interactions" value="1069"/>
</dbReference>